<reference evidence="1" key="1">
    <citation type="submission" date="2017-12" db="EMBL/GenBank/DDBJ databases">
        <title>FDA dAtabase for Regulatory Grade micrObial Sequences (FDA-ARGOS): Supporting development and validation of Infectious Disease Dx tests.</title>
        <authorList>
            <person name="Kerrigan L."/>
            <person name="Tallon L.J."/>
            <person name="Sadzewicz L."/>
            <person name="Sengamalay N."/>
            <person name="Ott S."/>
            <person name="Godinez A."/>
            <person name="Nagaraj S."/>
            <person name="Vavikolanu K."/>
            <person name="Vyas G."/>
            <person name="Nadendla S."/>
            <person name="Aluvathingal J."/>
            <person name="Sichtig H."/>
        </authorList>
    </citation>
    <scope>NUCLEOTIDE SEQUENCE [LARGE SCALE GENOMIC DNA]</scope>
    <source>
        <strain evidence="1">FDAARGOS_200</strain>
    </source>
</reference>
<comment type="caution">
    <text evidence="1">The sequence shown here is derived from an EMBL/GenBank/DDBJ whole genome shotgun (WGS) entry which is preliminary data.</text>
</comment>
<gene>
    <name evidence="1" type="ORF">A6J39_016635</name>
</gene>
<keyword evidence="2" id="KW-1185">Reference proteome</keyword>
<accession>A0AAX0WXD7</accession>
<dbReference type="GeneID" id="98064895"/>
<name>A0AAX0WXD7_9GAMM</name>
<evidence type="ECO:0000313" key="2">
    <source>
        <dbReference type="Proteomes" id="UP000192511"/>
    </source>
</evidence>
<evidence type="ECO:0000313" key="1">
    <source>
        <dbReference type="EMBL" id="PNL62703.1"/>
    </source>
</evidence>
<organism evidence="1 2">
    <name type="scientific">Legionella anisa</name>
    <dbReference type="NCBI Taxonomy" id="28082"/>
    <lineage>
        <taxon>Bacteria</taxon>
        <taxon>Pseudomonadati</taxon>
        <taxon>Pseudomonadota</taxon>
        <taxon>Gammaproteobacteria</taxon>
        <taxon>Legionellales</taxon>
        <taxon>Legionellaceae</taxon>
        <taxon>Legionella</taxon>
    </lineage>
</organism>
<proteinExistence type="predicted"/>
<dbReference type="EMBL" id="NBTX02000004">
    <property type="protein sequence ID" value="PNL62703.1"/>
    <property type="molecule type" value="Genomic_DNA"/>
</dbReference>
<dbReference type="Proteomes" id="UP000192511">
    <property type="component" value="Unassembled WGS sequence"/>
</dbReference>
<sequence>MPNEEVTVSSELGGVSGKVLEKFIDKLASDEEYSEIAARLKAIVFNEKVSEKSLQIAIFGEETS</sequence>
<dbReference type="RefSeq" id="WP_019234840.1">
    <property type="nucleotide sequence ID" value="NZ_CAAAHR010000099.1"/>
</dbReference>
<protein>
    <submittedName>
        <fullName evidence="1">Uncharacterized protein</fullName>
    </submittedName>
</protein>
<dbReference type="AlphaFoldDB" id="A0AAX0WXD7"/>